<evidence type="ECO:0000313" key="2">
    <source>
        <dbReference type="Proteomes" id="UP000486351"/>
    </source>
</evidence>
<protein>
    <submittedName>
        <fullName evidence="1">Uncharacterized protein</fullName>
    </submittedName>
</protein>
<proteinExistence type="predicted"/>
<dbReference type="EMBL" id="QXFY01001256">
    <property type="protein sequence ID" value="KAE9323089.1"/>
    <property type="molecule type" value="Genomic_DNA"/>
</dbReference>
<reference evidence="1 2" key="1">
    <citation type="submission" date="2018-09" db="EMBL/GenBank/DDBJ databases">
        <title>Genomic investigation of the strawberry pathogen Phytophthora fragariae indicates pathogenicity is determined by transcriptional variation in three key races.</title>
        <authorList>
            <person name="Adams T.M."/>
            <person name="Armitage A.D."/>
            <person name="Sobczyk M.K."/>
            <person name="Bates H.J."/>
            <person name="Dunwell J.M."/>
            <person name="Nellist C.F."/>
            <person name="Harrison R.J."/>
        </authorList>
    </citation>
    <scope>NUCLEOTIDE SEQUENCE [LARGE SCALE GENOMIC DNA]</scope>
    <source>
        <strain evidence="1 2">NOV-77</strain>
    </source>
</reference>
<dbReference type="Proteomes" id="UP000486351">
    <property type="component" value="Unassembled WGS sequence"/>
</dbReference>
<accession>A0A6G0R927</accession>
<evidence type="ECO:0000313" key="1">
    <source>
        <dbReference type="EMBL" id="KAE9323089.1"/>
    </source>
</evidence>
<organism evidence="1 2">
    <name type="scientific">Phytophthora fragariae</name>
    <dbReference type="NCBI Taxonomy" id="53985"/>
    <lineage>
        <taxon>Eukaryota</taxon>
        <taxon>Sar</taxon>
        <taxon>Stramenopiles</taxon>
        <taxon>Oomycota</taxon>
        <taxon>Peronosporomycetes</taxon>
        <taxon>Peronosporales</taxon>
        <taxon>Peronosporaceae</taxon>
        <taxon>Phytophthora</taxon>
    </lineage>
</organism>
<name>A0A6G0R927_9STRA</name>
<comment type="caution">
    <text evidence="1">The sequence shown here is derived from an EMBL/GenBank/DDBJ whole genome shotgun (WGS) entry which is preliminary data.</text>
</comment>
<gene>
    <name evidence="1" type="ORF">PF008_g17445</name>
</gene>
<sequence>MSRVFFVARQIRKTDFERLQKFYNFFVANDEATARATNAKGEQLTALTKNGEKELAWRDSLGEMDSIIGAHFGTTSLCYHVACQLLREILSHDGHARLVLVFTDKDLQTAFGAMTADADGWAKTNQNLQRRGEPGAARSQVLSIRPPLRAPTELATPAAVPFRGWVLGRTKLDHRPR</sequence>
<dbReference type="AlphaFoldDB" id="A0A6G0R927"/>